<evidence type="ECO:0000256" key="2">
    <source>
        <dbReference type="SAM" id="Phobius"/>
    </source>
</evidence>
<keyword evidence="2" id="KW-0812">Transmembrane</keyword>
<feature type="transmembrane region" description="Helical" evidence="2">
    <location>
        <begin position="93"/>
        <end position="112"/>
    </location>
</feature>
<accession>A0ABV5PBQ4</accession>
<feature type="compositionally biased region" description="Basic and acidic residues" evidence="1">
    <location>
        <begin position="189"/>
        <end position="208"/>
    </location>
</feature>
<protein>
    <submittedName>
        <fullName evidence="3">TIGR02234 family membrane protein</fullName>
    </submittedName>
</protein>
<proteinExistence type="predicted"/>
<gene>
    <name evidence="3" type="ORF">ACFFTU_11820</name>
</gene>
<keyword evidence="2" id="KW-1133">Transmembrane helix</keyword>
<evidence type="ECO:0000256" key="1">
    <source>
        <dbReference type="SAM" id="MobiDB-lite"/>
    </source>
</evidence>
<dbReference type="InterPro" id="IPR011746">
    <property type="entry name" value="Trp_synth-assoc_CHP"/>
</dbReference>
<feature type="transmembrane region" description="Helical" evidence="2">
    <location>
        <begin position="143"/>
        <end position="162"/>
    </location>
</feature>
<feature type="transmembrane region" description="Helical" evidence="2">
    <location>
        <begin position="64"/>
        <end position="86"/>
    </location>
</feature>
<dbReference type="Pfam" id="PF09534">
    <property type="entry name" value="Trp_oprn_chp"/>
    <property type="match status" value="1"/>
</dbReference>
<reference evidence="3 4" key="1">
    <citation type="submission" date="2024-09" db="EMBL/GenBank/DDBJ databases">
        <authorList>
            <person name="Sun Q."/>
            <person name="Mori K."/>
        </authorList>
    </citation>
    <scope>NUCLEOTIDE SEQUENCE [LARGE SCALE GENOMIC DNA]</scope>
    <source>
        <strain evidence="3 4">JCM 4362</strain>
    </source>
</reference>
<dbReference type="EMBL" id="JBHMCR010000006">
    <property type="protein sequence ID" value="MFB9520637.1"/>
    <property type="molecule type" value="Genomic_DNA"/>
</dbReference>
<sequence length="217" mass="21543">MTAAPPAPQTSSAARGTGRRSLAAALLLGALGSTVVLIASGQTWRSGTATVAGIGAKTLEADGQAVTGVPAALAIVALAALVAVFAVRRAGRVLVSALLALSGAGAVAASLLGAGDRAALDEQAAKLSGDAAATVSGLTQTGWPYVTAFGGLLILAAGLLALRFGGKWPGMGGRYEREGGPRGRTAARRPADPERPEELWKALDRGEDPTAAPTREG</sequence>
<dbReference type="NCBIfam" id="TIGR02234">
    <property type="entry name" value="trp_oprn_chp"/>
    <property type="match status" value="1"/>
</dbReference>
<organism evidence="3 4">
    <name type="scientific">Streptomyces cremeus</name>
    <dbReference type="NCBI Taxonomy" id="66881"/>
    <lineage>
        <taxon>Bacteria</taxon>
        <taxon>Bacillati</taxon>
        <taxon>Actinomycetota</taxon>
        <taxon>Actinomycetes</taxon>
        <taxon>Kitasatosporales</taxon>
        <taxon>Streptomycetaceae</taxon>
        <taxon>Streptomyces</taxon>
    </lineage>
</organism>
<comment type="caution">
    <text evidence="3">The sequence shown here is derived from an EMBL/GenBank/DDBJ whole genome shotgun (WGS) entry which is preliminary data.</text>
</comment>
<keyword evidence="4" id="KW-1185">Reference proteome</keyword>
<dbReference type="RefSeq" id="WP_345223875.1">
    <property type="nucleotide sequence ID" value="NZ_BAAAXE010000013.1"/>
</dbReference>
<keyword evidence="2" id="KW-0472">Membrane</keyword>
<dbReference type="Proteomes" id="UP001589718">
    <property type="component" value="Unassembled WGS sequence"/>
</dbReference>
<evidence type="ECO:0000313" key="3">
    <source>
        <dbReference type="EMBL" id="MFB9520637.1"/>
    </source>
</evidence>
<feature type="transmembrane region" description="Helical" evidence="2">
    <location>
        <begin position="21"/>
        <end position="44"/>
    </location>
</feature>
<evidence type="ECO:0000313" key="4">
    <source>
        <dbReference type="Proteomes" id="UP001589718"/>
    </source>
</evidence>
<feature type="region of interest" description="Disordered" evidence="1">
    <location>
        <begin position="173"/>
        <end position="217"/>
    </location>
</feature>
<name>A0ABV5PBQ4_STRCM</name>
<dbReference type="InterPro" id="IPR019051">
    <property type="entry name" value="Trp_biosyn_TM_oprn/chp"/>
</dbReference>